<dbReference type="RefSeq" id="WP_006092738.1">
    <property type="nucleotide sequence ID" value="NZ_AOHW01000053.1"/>
</dbReference>
<evidence type="ECO:0000313" key="3">
    <source>
        <dbReference type="Proteomes" id="UP000011599"/>
    </source>
</evidence>
<proteinExistence type="predicted"/>
<comment type="caution">
    <text evidence="2">The sequence shown here is derived from an EMBL/GenBank/DDBJ whole genome shotgun (WGS) entry which is preliminary data.</text>
</comment>
<keyword evidence="3" id="KW-1185">Reference proteome</keyword>
<dbReference type="EMBL" id="AOHW01000053">
    <property type="protein sequence ID" value="ELY35883.1"/>
    <property type="molecule type" value="Genomic_DNA"/>
</dbReference>
<dbReference type="eggNOG" id="arCOG15141">
    <property type="taxonomic scope" value="Archaea"/>
</dbReference>
<evidence type="ECO:0000256" key="1">
    <source>
        <dbReference type="SAM" id="Phobius"/>
    </source>
</evidence>
<dbReference type="PATRIC" id="fig|1114856.3.peg.4582"/>
<dbReference type="Proteomes" id="UP000011599">
    <property type="component" value="Unassembled WGS sequence"/>
</dbReference>
<evidence type="ECO:0000313" key="2">
    <source>
        <dbReference type="EMBL" id="ELY35883.1"/>
    </source>
</evidence>
<keyword evidence="1" id="KW-0472">Membrane</keyword>
<gene>
    <name evidence="2" type="ORF">C496_22179</name>
</gene>
<feature type="transmembrane region" description="Helical" evidence="1">
    <location>
        <begin position="42"/>
        <end position="59"/>
    </location>
</feature>
<protein>
    <submittedName>
        <fullName evidence="2">Uncharacterized protein</fullName>
    </submittedName>
</protein>
<sequence>MLSTSSEPKGPTTVAIEIVLLLLLPPLFMGLALAALSGTENFVPGALIGGIVGVVAASLQREIHGMRSAEQ</sequence>
<accession>L9VHV9</accession>
<dbReference type="AlphaFoldDB" id="L9VHV9"/>
<name>L9VHV9_9EURY</name>
<reference evidence="2 3" key="1">
    <citation type="journal article" date="2014" name="PLoS Genet.">
        <title>Phylogenetically driven sequencing of extremely halophilic archaea reveals strategies for static and dynamic osmo-response.</title>
        <authorList>
            <person name="Becker E.A."/>
            <person name="Seitzer P.M."/>
            <person name="Tritt A."/>
            <person name="Larsen D."/>
            <person name="Krusor M."/>
            <person name="Yao A.I."/>
            <person name="Wu D."/>
            <person name="Madern D."/>
            <person name="Eisen J.A."/>
            <person name="Darling A.E."/>
            <person name="Facciotti M.T."/>
        </authorList>
    </citation>
    <scope>NUCLEOTIDE SEQUENCE [LARGE SCALE GENOMIC DNA]</scope>
    <source>
        <strain evidence="2 3">GA33</strain>
    </source>
</reference>
<feature type="transmembrane region" description="Helical" evidence="1">
    <location>
        <begin position="12"/>
        <end position="36"/>
    </location>
</feature>
<organism evidence="2 3">
    <name type="scientific">Natronorubrum tibetense GA33</name>
    <dbReference type="NCBI Taxonomy" id="1114856"/>
    <lineage>
        <taxon>Archaea</taxon>
        <taxon>Methanobacteriati</taxon>
        <taxon>Methanobacteriota</taxon>
        <taxon>Stenosarchaea group</taxon>
        <taxon>Halobacteria</taxon>
        <taxon>Halobacteriales</taxon>
        <taxon>Natrialbaceae</taxon>
        <taxon>Natronorubrum</taxon>
    </lineage>
</organism>
<keyword evidence="1" id="KW-0812">Transmembrane</keyword>
<keyword evidence="1" id="KW-1133">Transmembrane helix</keyword>